<keyword evidence="3" id="KW-1185">Reference proteome</keyword>
<dbReference type="AlphaFoldDB" id="A0A8S3SJQ4"/>
<organism evidence="2 3">
    <name type="scientific">Mytilus edulis</name>
    <name type="common">Blue mussel</name>
    <dbReference type="NCBI Taxonomy" id="6550"/>
    <lineage>
        <taxon>Eukaryota</taxon>
        <taxon>Metazoa</taxon>
        <taxon>Spiralia</taxon>
        <taxon>Lophotrochozoa</taxon>
        <taxon>Mollusca</taxon>
        <taxon>Bivalvia</taxon>
        <taxon>Autobranchia</taxon>
        <taxon>Pteriomorphia</taxon>
        <taxon>Mytilida</taxon>
        <taxon>Mytiloidea</taxon>
        <taxon>Mytilidae</taxon>
        <taxon>Mytilinae</taxon>
        <taxon>Mytilus</taxon>
    </lineage>
</organism>
<comment type="caution">
    <text evidence="2">The sequence shown here is derived from an EMBL/GenBank/DDBJ whole genome shotgun (WGS) entry which is preliminary data.</text>
</comment>
<feature type="compositionally biased region" description="Basic and acidic residues" evidence="1">
    <location>
        <begin position="100"/>
        <end position="110"/>
    </location>
</feature>
<reference evidence="2" key="1">
    <citation type="submission" date="2021-03" db="EMBL/GenBank/DDBJ databases">
        <authorList>
            <person name="Bekaert M."/>
        </authorList>
    </citation>
    <scope>NUCLEOTIDE SEQUENCE</scope>
</reference>
<feature type="region of interest" description="Disordered" evidence="1">
    <location>
        <begin position="573"/>
        <end position="629"/>
    </location>
</feature>
<protein>
    <submittedName>
        <fullName evidence="2">Uncharacterized protein</fullName>
    </submittedName>
</protein>
<feature type="region of interest" description="Disordered" evidence="1">
    <location>
        <begin position="358"/>
        <end position="387"/>
    </location>
</feature>
<accession>A0A8S3SJQ4</accession>
<feature type="region of interest" description="Disordered" evidence="1">
    <location>
        <begin position="402"/>
        <end position="432"/>
    </location>
</feature>
<proteinExistence type="predicted"/>
<feature type="compositionally biased region" description="Polar residues" evidence="1">
    <location>
        <begin position="582"/>
        <end position="595"/>
    </location>
</feature>
<dbReference type="EMBL" id="CAJPWZ010001662">
    <property type="protein sequence ID" value="CAG2220479.1"/>
    <property type="molecule type" value="Genomic_DNA"/>
</dbReference>
<feature type="region of interest" description="Disordered" evidence="1">
    <location>
        <begin position="92"/>
        <end position="117"/>
    </location>
</feature>
<evidence type="ECO:0000256" key="1">
    <source>
        <dbReference type="SAM" id="MobiDB-lite"/>
    </source>
</evidence>
<evidence type="ECO:0000313" key="3">
    <source>
        <dbReference type="Proteomes" id="UP000683360"/>
    </source>
</evidence>
<name>A0A8S3SJQ4_MYTED</name>
<evidence type="ECO:0000313" key="2">
    <source>
        <dbReference type="EMBL" id="CAG2220479.1"/>
    </source>
</evidence>
<dbReference type="Proteomes" id="UP000683360">
    <property type="component" value="Unassembled WGS sequence"/>
</dbReference>
<gene>
    <name evidence="2" type="ORF">MEDL_33955</name>
</gene>
<dbReference type="OrthoDB" id="6166211at2759"/>
<feature type="compositionally biased region" description="Polar residues" evidence="1">
    <location>
        <begin position="402"/>
        <end position="414"/>
    </location>
</feature>
<sequence length="629" mass="72461">MESKKDNGLSIYIKTEPNDHADYLPENRSENFACSSYHGYAEKNRFNIGKRPEHYEYDAYKAKYASENNTIYAEYNRPNLIRNNEHEYDGFQLENSSETNTDKNNREKNRLAINRPKSPNEYDAFLSKIRSKADEFMHYSENLRTDSSVRLNEYEQNQSKNRSEDVAIDYSLVQEIKKEPVEEDHCLSEAEIKDAMYMHQNLQINQEKPNQSRIFVENTENGTQLSLNSNTKDNPDLVRNTAYKDEMMHITDNSREADLDLNKEICKAVEREIRENTGLLNKEKQAPQISNTDMTQIRDKFVGQGNESKDDKNCEPIDKPGLRNSDNTLKYYARTCTDIINASIAGIINSEATKKCEVGGVKNKRKRRSPKFNSNSNTNSDEHLKSSETFEESMYIINSSSPVFSNTADQTNGMDMTEDDVKSDTPMENEDLEKPDFYQKNNEKSLVDMGSKQKVGESLENVQRSEGNLEKGGKLTVKLWKNQEFSKNFKEVQRSTVINNHDNGTFTENFVNIDNEHEFGENWEMNQRYEVNMGNNQNSTVDMTKDHKHDQPINNYKNIEKSAVNEINNEKSAEHFEKNEKSQINMDNSGNSLETLENENKTPCALGGSNNENSDGQDETEVNFMEHDG</sequence>